<organism evidence="2 3">
    <name type="scientific">Pseudomonas quercus</name>
    <dbReference type="NCBI Taxonomy" id="2722792"/>
    <lineage>
        <taxon>Bacteria</taxon>
        <taxon>Pseudomonadati</taxon>
        <taxon>Pseudomonadota</taxon>
        <taxon>Gammaproteobacteria</taxon>
        <taxon>Pseudomonadales</taxon>
        <taxon>Pseudomonadaceae</taxon>
        <taxon>Pseudomonas</taxon>
    </lineage>
</organism>
<evidence type="ECO:0000313" key="2">
    <source>
        <dbReference type="EMBL" id="NJP00679.1"/>
    </source>
</evidence>
<feature type="compositionally biased region" description="Low complexity" evidence="1">
    <location>
        <begin position="144"/>
        <end position="153"/>
    </location>
</feature>
<proteinExistence type="predicted"/>
<gene>
    <name evidence="2" type="ORF">HBH25_07370</name>
</gene>
<keyword evidence="3" id="KW-1185">Reference proteome</keyword>
<dbReference type="Proteomes" id="UP000746535">
    <property type="component" value="Unassembled WGS sequence"/>
</dbReference>
<evidence type="ECO:0000256" key="1">
    <source>
        <dbReference type="SAM" id="MobiDB-lite"/>
    </source>
</evidence>
<name>A0ABX0YEN4_9PSED</name>
<comment type="caution">
    <text evidence="2">The sequence shown here is derived from an EMBL/GenBank/DDBJ whole genome shotgun (WGS) entry which is preliminary data.</text>
</comment>
<feature type="compositionally biased region" description="Basic and acidic residues" evidence="1">
    <location>
        <begin position="157"/>
        <end position="171"/>
    </location>
</feature>
<evidence type="ECO:0000313" key="3">
    <source>
        <dbReference type="Proteomes" id="UP000746535"/>
    </source>
</evidence>
<feature type="compositionally biased region" description="Low complexity" evidence="1">
    <location>
        <begin position="175"/>
        <end position="188"/>
    </location>
</feature>
<accession>A0ABX0YEN4</accession>
<dbReference type="PANTHER" id="PTHR38664">
    <property type="entry name" value="SLR0058 PROTEIN"/>
    <property type="match status" value="1"/>
</dbReference>
<dbReference type="RefSeq" id="WP_168083029.1">
    <property type="nucleotide sequence ID" value="NZ_JAAVJI010000003.1"/>
</dbReference>
<dbReference type="Pfam" id="PF05597">
    <property type="entry name" value="Phasin"/>
    <property type="match status" value="1"/>
</dbReference>
<dbReference type="NCBIfam" id="TIGR01837">
    <property type="entry name" value="PHA_granule_1"/>
    <property type="match status" value="1"/>
</dbReference>
<dbReference type="EMBL" id="JAAVJI010000003">
    <property type="protein sequence ID" value="NJP00679.1"/>
    <property type="molecule type" value="Genomic_DNA"/>
</dbReference>
<dbReference type="InterPro" id="IPR008769">
    <property type="entry name" value="PhaF_PhaI"/>
</dbReference>
<reference evidence="2 3" key="1">
    <citation type="submission" date="2020-03" db="EMBL/GenBank/DDBJ databases">
        <authorList>
            <person name="Wang L."/>
            <person name="He N."/>
            <person name="Li Y."/>
            <person name="Fang Y."/>
            <person name="Zhang F."/>
        </authorList>
    </citation>
    <scope>NUCLEOTIDE SEQUENCE [LARGE SCALE GENOMIC DNA]</scope>
    <source>
        <strain evidence="3">hsmgli-8</strain>
    </source>
</reference>
<sequence length="219" mass="23014">MAGKKKTEKEAASRVGGIEKSSRQIWLAGLGAYARASADGSKLFDELLKEGEQVEKQVRTQASKPADKAKASTRSKVEDLKEKALGKWEALEEAFDKRLDSAISRLGVPSRHEVAALNEKVDVLMGELKRLADTKAPKAPPAAPAGRAPKALPGTPEKADKPAAPKPELKKVVGKAAAKPAASSAPSPDADKKTRSRKPAVKAVPTDAVPATDKADSNA</sequence>
<feature type="region of interest" description="Disordered" evidence="1">
    <location>
        <begin position="132"/>
        <end position="219"/>
    </location>
</feature>
<protein>
    <submittedName>
        <fullName evidence="2">Phasin family protein</fullName>
    </submittedName>
</protein>
<dbReference type="PANTHER" id="PTHR38664:SF1">
    <property type="entry name" value="SLR0058 PROTEIN"/>
    <property type="match status" value="1"/>
</dbReference>